<reference evidence="1" key="1">
    <citation type="submission" date="2018-02" db="EMBL/GenBank/DDBJ databases">
        <title>Rhizophora mucronata_Transcriptome.</title>
        <authorList>
            <person name="Meera S.P."/>
            <person name="Sreeshan A."/>
            <person name="Augustine A."/>
        </authorList>
    </citation>
    <scope>NUCLEOTIDE SEQUENCE</scope>
    <source>
        <tissue evidence="1">Leaf</tissue>
    </source>
</reference>
<organism evidence="1">
    <name type="scientific">Rhizophora mucronata</name>
    <name type="common">Asiatic mangrove</name>
    <dbReference type="NCBI Taxonomy" id="61149"/>
    <lineage>
        <taxon>Eukaryota</taxon>
        <taxon>Viridiplantae</taxon>
        <taxon>Streptophyta</taxon>
        <taxon>Embryophyta</taxon>
        <taxon>Tracheophyta</taxon>
        <taxon>Spermatophyta</taxon>
        <taxon>Magnoliopsida</taxon>
        <taxon>eudicotyledons</taxon>
        <taxon>Gunneridae</taxon>
        <taxon>Pentapetalae</taxon>
        <taxon>rosids</taxon>
        <taxon>fabids</taxon>
        <taxon>Malpighiales</taxon>
        <taxon>Rhizophoraceae</taxon>
        <taxon>Rhizophora</taxon>
    </lineage>
</organism>
<proteinExistence type="predicted"/>
<name>A0A2P2Q4Z2_RHIMU</name>
<evidence type="ECO:0000313" key="1">
    <source>
        <dbReference type="EMBL" id="MBX62028.1"/>
    </source>
</evidence>
<dbReference type="EMBL" id="GGEC01081544">
    <property type="protein sequence ID" value="MBX62028.1"/>
    <property type="molecule type" value="Transcribed_RNA"/>
</dbReference>
<protein>
    <submittedName>
        <fullName evidence="1">Uncharacterized protein</fullName>
    </submittedName>
</protein>
<dbReference type="AlphaFoldDB" id="A0A2P2Q4Z2"/>
<accession>A0A2P2Q4Z2</accession>
<sequence>MPDFLIHELPYLDVIHIFSSFYWLNNQEGNCLKLSGLSSSILLTRQFSQIPKGVRPSFCSLFSPCCIT</sequence>